<dbReference type="GO" id="GO:0005829">
    <property type="term" value="C:cytosol"/>
    <property type="evidence" value="ECO:0007669"/>
    <property type="project" value="TreeGrafter"/>
</dbReference>
<dbReference type="AlphaFoldDB" id="D7CKF6"/>
<proteinExistence type="inferred from homology"/>
<feature type="domain" description="Metalloprotease TldD/E central" evidence="4">
    <location>
        <begin position="116"/>
        <end position="219"/>
    </location>
</feature>
<dbReference type="InterPro" id="IPR045570">
    <property type="entry name" value="Metalloprtase-TldD/E_cen_dom"/>
</dbReference>
<dbReference type="OrthoDB" id="9803213at2"/>
<evidence type="ECO:0000256" key="1">
    <source>
        <dbReference type="ARBA" id="ARBA00005836"/>
    </source>
</evidence>
<dbReference type="Pfam" id="PF19289">
    <property type="entry name" value="PmbA_TldD_3rd"/>
    <property type="match status" value="1"/>
</dbReference>
<gene>
    <name evidence="5" type="ordered locus">Slip_0407</name>
</gene>
<evidence type="ECO:0000313" key="5">
    <source>
        <dbReference type="EMBL" id="ADI01191.1"/>
    </source>
</evidence>
<dbReference type="InterPro" id="IPR035068">
    <property type="entry name" value="TldD/PmbA_N"/>
</dbReference>
<accession>D7CKF6</accession>
<dbReference type="GO" id="GO:0008237">
    <property type="term" value="F:metallopeptidase activity"/>
    <property type="evidence" value="ECO:0007669"/>
    <property type="project" value="InterPro"/>
</dbReference>
<dbReference type="InterPro" id="IPR047657">
    <property type="entry name" value="PmbA"/>
</dbReference>
<evidence type="ECO:0000313" key="6">
    <source>
        <dbReference type="Proteomes" id="UP000000378"/>
    </source>
</evidence>
<dbReference type="Proteomes" id="UP000000378">
    <property type="component" value="Chromosome"/>
</dbReference>
<dbReference type="HOGENOM" id="CLU_026425_0_0_9"/>
<reference evidence="5 6" key="2">
    <citation type="journal article" date="2010" name="Stand. Genomic Sci.">
        <title>Complete genome sequence of Syntrophothermus lipocalidus type strain (TGB-C1).</title>
        <authorList>
            <person name="Djao O.D."/>
            <person name="Zhang X."/>
            <person name="Lucas S."/>
            <person name="Lapidus A."/>
            <person name="Del Rio T.G."/>
            <person name="Nolan M."/>
            <person name="Tice H."/>
            <person name="Cheng J.F."/>
            <person name="Han C."/>
            <person name="Tapia R."/>
            <person name="Goodwin L."/>
            <person name="Pitluck S."/>
            <person name="Liolios K."/>
            <person name="Ivanova N."/>
            <person name="Mavromatis K."/>
            <person name="Mikhailova N."/>
            <person name="Ovchinnikova G."/>
            <person name="Pati A."/>
            <person name="Brambilla E."/>
            <person name="Chen A."/>
            <person name="Palaniappan K."/>
            <person name="Land M."/>
            <person name="Hauser L."/>
            <person name="Chang Y.J."/>
            <person name="Jeffries C.D."/>
            <person name="Rohde M."/>
            <person name="Sikorski J."/>
            <person name="Spring S."/>
            <person name="Goker M."/>
            <person name="Detter J.C."/>
            <person name="Woyke T."/>
            <person name="Bristow J."/>
            <person name="Eisen J.A."/>
            <person name="Markowitz V."/>
            <person name="Hugenholtz P."/>
            <person name="Kyrpides N.C."/>
            <person name="Klenk H.P."/>
        </authorList>
    </citation>
    <scope>NUCLEOTIDE SEQUENCE [LARGE SCALE GENOMIC DNA]</scope>
    <source>
        <strain evidence="6">DSM 12680 / TGB-C1</strain>
    </source>
</reference>
<dbReference type="SUPFAM" id="SSF111283">
    <property type="entry name" value="Putative modulator of DNA gyrase, PmbA/TldD"/>
    <property type="match status" value="1"/>
</dbReference>
<dbReference type="PANTHER" id="PTHR43421:SF1">
    <property type="entry name" value="METALLOPROTEASE PMBA"/>
    <property type="match status" value="1"/>
</dbReference>
<dbReference type="RefSeq" id="WP_013174593.1">
    <property type="nucleotide sequence ID" value="NC_014220.1"/>
</dbReference>
<comment type="similarity">
    <text evidence="1">Belongs to the peptidase U62 family.</text>
</comment>
<dbReference type="GO" id="GO:0006508">
    <property type="term" value="P:proteolysis"/>
    <property type="evidence" value="ECO:0007669"/>
    <property type="project" value="InterPro"/>
</dbReference>
<evidence type="ECO:0000259" key="4">
    <source>
        <dbReference type="Pfam" id="PF19290"/>
    </source>
</evidence>
<reference evidence="6" key="1">
    <citation type="journal article" date="2010" name="Stand. Genomic Sci.">
        <title>Complete genome sequence of Syntrophothermus lipocalidus type strain (TGB-C1T).</title>
        <authorList>
            <consortium name="US DOE Joint Genome Institute (JGI-PGF)"/>
            <person name="Djao O."/>
            <person name="Zhang X."/>
            <person name="Lucas S."/>
            <person name="Lapidus A."/>
            <person name="Glavina Del Rio T."/>
            <person name="Nolan M."/>
            <person name="Tice H."/>
            <person name="Cheng J."/>
            <person name="Han C."/>
            <person name="Tapia R."/>
            <person name="Goodwin L."/>
            <person name="Pitluck S."/>
            <person name="Liolios K."/>
            <person name="Ivanova N."/>
            <person name="Mavromatis K."/>
            <person name="Mikhailova N."/>
            <person name="Ovchinnikova G."/>
            <person name="Pati A."/>
            <person name="Brambilla E."/>
            <person name="Chen A."/>
            <person name="Palaniappan K."/>
            <person name="Land M."/>
            <person name="Hauser L."/>
            <person name="Chang Y."/>
            <person name="Jeffries C."/>
            <person name="Rohde M."/>
            <person name="Sikorski J."/>
            <person name="Spring S."/>
            <person name="Goker M."/>
            <person name="Detter J."/>
            <person name="Woyke T."/>
            <person name="Bristow J."/>
            <person name="Eisen J."/>
            <person name="Markowitz V."/>
            <person name="Hugenholtz P."/>
            <person name="Kyrpides N."/>
            <person name="Klenk H."/>
        </authorList>
    </citation>
    <scope>NUCLEOTIDE SEQUENCE [LARGE SCALE GENOMIC DNA]</scope>
    <source>
        <strain evidence="6">DSM 12680 / TGB-C1</strain>
    </source>
</reference>
<dbReference type="Pfam" id="PF19290">
    <property type="entry name" value="PmbA_TldD_2nd"/>
    <property type="match status" value="1"/>
</dbReference>
<evidence type="ECO:0000259" key="3">
    <source>
        <dbReference type="Pfam" id="PF19289"/>
    </source>
</evidence>
<dbReference type="STRING" id="643648.Slip_0407"/>
<dbReference type="KEGG" id="slp:Slip_0407"/>
<feature type="domain" description="Metalloprotease TldD/E N-terminal" evidence="2">
    <location>
        <begin position="23"/>
        <end position="86"/>
    </location>
</feature>
<dbReference type="InterPro" id="IPR045569">
    <property type="entry name" value="Metalloprtase-TldD/E_C"/>
</dbReference>
<name>D7CKF6_SYNLT</name>
<dbReference type="InterPro" id="IPR002510">
    <property type="entry name" value="Metalloprtase-TldD/E_N"/>
</dbReference>
<dbReference type="InterPro" id="IPR036059">
    <property type="entry name" value="TldD/PmbA_sf"/>
</dbReference>
<dbReference type="EMBL" id="CP002048">
    <property type="protein sequence ID" value="ADI01191.1"/>
    <property type="molecule type" value="Genomic_DNA"/>
</dbReference>
<dbReference type="PANTHER" id="PTHR43421">
    <property type="entry name" value="METALLOPROTEASE PMBA"/>
    <property type="match status" value="1"/>
</dbReference>
<protein>
    <submittedName>
        <fullName evidence="5">Peptidase U62 modulator of DNA gyrase</fullName>
    </submittedName>
</protein>
<keyword evidence="6" id="KW-1185">Reference proteome</keyword>
<dbReference type="eggNOG" id="COG0312">
    <property type="taxonomic scope" value="Bacteria"/>
</dbReference>
<evidence type="ECO:0000259" key="2">
    <source>
        <dbReference type="Pfam" id="PF01523"/>
    </source>
</evidence>
<sequence>MRDELVKTGEQVVEMARQKGVEAEAFLFYNRELGIEVAQGTVETLAEAEELGIGVRVIKEGRVGFAYSTDLGPEALNQLLDRAVESSKFTASDENNSLPAGRYQYPELNVYDPEVRRVNVEEKIQMARDLESAALAYDRRIKVIEKAAYEDSEFALAVFNTNGIKAFERGAFCTLYAYLVAEEEGDAQTGFGYAAARRVKELDPARVGREAAHNAVRMLGAKTITSRSVPCIFEPYVVTSFLGVLVNSVNADSVQKGKSFLAGKIGQTVAAGNFTLVDDGTSPQGIASFPFDGEGVATQRTVLIDRGILKGFLYDTYTANKANTKSTGNGVRGSFRSLPGVGITNLFVLPGVSRPEQLIKEVSQGLFVTEVMGIHTANPISGDFSVGAAGILIENGELTRPVRSITIAGNLQEFLQGVEGVGEDLRFFGGIGAPTLRVKGLSIAGE</sequence>
<organism evidence="5 6">
    <name type="scientific">Syntrophothermus lipocalidus (strain DSM 12680 / TGB-C1)</name>
    <dbReference type="NCBI Taxonomy" id="643648"/>
    <lineage>
        <taxon>Bacteria</taxon>
        <taxon>Bacillati</taxon>
        <taxon>Bacillota</taxon>
        <taxon>Clostridia</taxon>
        <taxon>Eubacteriales</taxon>
        <taxon>Syntrophomonadaceae</taxon>
        <taxon>Syntrophothermus</taxon>
    </lineage>
</organism>
<feature type="domain" description="Metalloprotease TldD/E C-terminal" evidence="3">
    <location>
        <begin position="227"/>
        <end position="445"/>
    </location>
</feature>
<dbReference type="Pfam" id="PF01523">
    <property type="entry name" value="PmbA_TldD_1st"/>
    <property type="match status" value="1"/>
</dbReference>
<dbReference type="Gene3D" id="3.30.2290.10">
    <property type="entry name" value="PmbA/TldD superfamily"/>
    <property type="match status" value="1"/>
</dbReference>